<dbReference type="Proteomes" id="UP000027135">
    <property type="component" value="Unassembled WGS sequence"/>
</dbReference>
<name>A0A067RBV4_ZOONE</name>
<dbReference type="STRING" id="136037.A0A067RBV4"/>
<dbReference type="GO" id="GO:0005634">
    <property type="term" value="C:nucleus"/>
    <property type="evidence" value="ECO:0007669"/>
    <property type="project" value="TreeGrafter"/>
</dbReference>
<dbReference type="EMBL" id="KK852607">
    <property type="protein sequence ID" value="KDR20344.1"/>
    <property type="molecule type" value="Genomic_DNA"/>
</dbReference>
<dbReference type="PRINTS" id="PR00299">
    <property type="entry name" value="ACRYSTALLIN"/>
</dbReference>
<feature type="domain" description="SHSP" evidence="3">
    <location>
        <begin position="51"/>
        <end position="162"/>
    </location>
</feature>
<dbReference type="PANTHER" id="PTHR45640">
    <property type="entry name" value="HEAT SHOCK PROTEIN HSP-12.2-RELATED"/>
    <property type="match status" value="1"/>
</dbReference>
<reference evidence="4 5" key="1">
    <citation type="journal article" date="2014" name="Nat. Commun.">
        <title>Molecular traces of alternative social organization in a termite genome.</title>
        <authorList>
            <person name="Terrapon N."/>
            <person name="Li C."/>
            <person name="Robertson H.M."/>
            <person name="Ji L."/>
            <person name="Meng X."/>
            <person name="Booth W."/>
            <person name="Chen Z."/>
            <person name="Childers C.P."/>
            <person name="Glastad K.M."/>
            <person name="Gokhale K."/>
            <person name="Gowin J."/>
            <person name="Gronenberg W."/>
            <person name="Hermansen R.A."/>
            <person name="Hu H."/>
            <person name="Hunt B.G."/>
            <person name="Huylmans A.K."/>
            <person name="Khalil S.M."/>
            <person name="Mitchell R.D."/>
            <person name="Munoz-Torres M.C."/>
            <person name="Mustard J.A."/>
            <person name="Pan H."/>
            <person name="Reese J.T."/>
            <person name="Scharf M.E."/>
            <person name="Sun F."/>
            <person name="Vogel H."/>
            <person name="Xiao J."/>
            <person name="Yang W."/>
            <person name="Yang Z."/>
            <person name="Yang Z."/>
            <person name="Zhou J."/>
            <person name="Zhu J."/>
            <person name="Brent C.S."/>
            <person name="Elsik C.G."/>
            <person name="Goodisman M.A."/>
            <person name="Liberles D.A."/>
            <person name="Roe R.M."/>
            <person name="Vargo E.L."/>
            <person name="Vilcinskas A."/>
            <person name="Wang J."/>
            <person name="Bornberg-Bauer E."/>
            <person name="Korb J."/>
            <person name="Zhang G."/>
            <person name="Liebig J."/>
        </authorList>
    </citation>
    <scope>NUCLEOTIDE SEQUENCE [LARGE SCALE GENOMIC DNA]</scope>
    <source>
        <tissue evidence="4">Whole organism</tissue>
    </source>
</reference>
<dbReference type="AlphaFoldDB" id="A0A067RBV4"/>
<dbReference type="GO" id="GO:0009408">
    <property type="term" value="P:response to heat"/>
    <property type="evidence" value="ECO:0007669"/>
    <property type="project" value="TreeGrafter"/>
</dbReference>
<organism evidence="4 5">
    <name type="scientific">Zootermopsis nevadensis</name>
    <name type="common">Dampwood termite</name>
    <dbReference type="NCBI Taxonomy" id="136037"/>
    <lineage>
        <taxon>Eukaryota</taxon>
        <taxon>Metazoa</taxon>
        <taxon>Ecdysozoa</taxon>
        <taxon>Arthropoda</taxon>
        <taxon>Hexapoda</taxon>
        <taxon>Insecta</taxon>
        <taxon>Pterygota</taxon>
        <taxon>Neoptera</taxon>
        <taxon>Polyneoptera</taxon>
        <taxon>Dictyoptera</taxon>
        <taxon>Blattodea</taxon>
        <taxon>Blattoidea</taxon>
        <taxon>Termitoidae</taxon>
        <taxon>Termopsidae</taxon>
        <taxon>Zootermopsis</taxon>
    </lineage>
</organism>
<dbReference type="CDD" id="cd06526">
    <property type="entry name" value="metazoan_ACD"/>
    <property type="match status" value="1"/>
</dbReference>
<comment type="similarity">
    <text evidence="1 2">Belongs to the small heat shock protein (HSP20) family.</text>
</comment>
<dbReference type="GO" id="GO:0051082">
    <property type="term" value="F:unfolded protein binding"/>
    <property type="evidence" value="ECO:0007669"/>
    <property type="project" value="TreeGrafter"/>
</dbReference>
<dbReference type="GO" id="GO:0043066">
    <property type="term" value="P:negative regulation of apoptotic process"/>
    <property type="evidence" value="ECO:0007669"/>
    <property type="project" value="TreeGrafter"/>
</dbReference>
<sequence length="178" mass="20522">MMSVIPLMMDDMRQFRHSLFDQNFGHGILHGLAHATPRRSAVGPLNFGYYHPLPYQRNTVCKIEDDKDCFKVNLDVQQFSPEEITVKMVDDFIVIEAKHEERQDEHGFISRQFQRRYKLPSAVRLDTLKSNLSSDGILTVTASLKPMPLLAARERIIPIVLTNAPAVREHVHKDEKKE</sequence>
<evidence type="ECO:0000256" key="2">
    <source>
        <dbReference type="RuleBase" id="RU003616"/>
    </source>
</evidence>
<dbReference type="Gene3D" id="2.60.40.790">
    <property type="match status" value="1"/>
</dbReference>
<dbReference type="InterPro" id="IPR001436">
    <property type="entry name" value="Alpha-crystallin/sHSP_animal"/>
</dbReference>
<dbReference type="Pfam" id="PF00011">
    <property type="entry name" value="HSP20"/>
    <property type="match status" value="1"/>
</dbReference>
<dbReference type="GO" id="GO:0005737">
    <property type="term" value="C:cytoplasm"/>
    <property type="evidence" value="ECO:0007669"/>
    <property type="project" value="TreeGrafter"/>
</dbReference>
<evidence type="ECO:0000313" key="4">
    <source>
        <dbReference type="EMBL" id="KDR20344.1"/>
    </source>
</evidence>
<accession>A0A067RBV4</accession>
<dbReference type="OrthoDB" id="1431247at2759"/>
<dbReference type="PROSITE" id="PS01031">
    <property type="entry name" value="SHSP"/>
    <property type="match status" value="1"/>
</dbReference>
<dbReference type="GO" id="GO:0042026">
    <property type="term" value="P:protein refolding"/>
    <property type="evidence" value="ECO:0007669"/>
    <property type="project" value="TreeGrafter"/>
</dbReference>
<dbReference type="OMA" id="MDGTRTH"/>
<proteinExistence type="inferred from homology"/>
<dbReference type="SUPFAM" id="SSF49764">
    <property type="entry name" value="HSP20-like chaperones"/>
    <property type="match status" value="1"/>
</dbReference>
<evidence type="ECO:0000259" key="3">
    <source>
        <dbReference type="PROSITE" id="PS01031"/>
    </source>
</evidence>
<keyword evidence="5" id="KW-1185">Reference proteome</keyword>
<dbReference type="InterPro" id="IPR008978">
    <property type="entry name" value="HSP20-like_chaperone"/>
</dbReference>
<dbReference type="InParanoid" id="A0A067RBV4"/>
<evidence type="ECO:0000313" key="5">
    <source>
        <dbReference type="Proteomes" id="UP000027135"/>
    </source>
</evidence>
<gene>
    <name evidence="4" type="ORF">L798_05511</name>
</gene>
<dbReference type="PANTHER" id="PTHR45640:SF26">
    <property type="entry name" value="RE23625P"/>
    <property type="match status" value="1"/>
</dbReference>
<dbReference type="InterPro" id="IPR002068">
    <property type="entry name" value="A-crystallin/Hsp20_dom"/>
</dbReference>
<dbReference type="eggNOG" id="KOG3591">
    <property type="taxonomic scope" value="Eukaryota"/>
</dbReference>
<protein>
    <submittedName>
        <fullName evidence="4">Protein lethal(2)essential for life</fullName>
    </submittedName>
</protein>
<evidence type="ECO:0000256" key="1">
    <source>
        <dbReference type="PROSITE-ProRule" id="PRU00285"/>
    </source>
</evidence>